<feature type="compositionally biased region" description="Low complexity" evidence="2">
    <location>
        <begin position="9"/>
        <end position="32"/>
    </location>
</feature>
<dbReference type="Pfam" id="PF13257">
    <property type="entry name" value="DUF4048"/>
    <property type="match status" value="1"/>
</dbReference>
<feature type="compositionally biased region" description="Polar residues" evidence="2">
    <location>
        <begin position="521"/>
        <end position="530"/>
    </location>
</feature>
<accession>A0AAQ3MAQ6</accession>
<evidence type="ECO:0000256" key="1">
    <source>
        <dbReference type="SAM" id="Coils"/>
    </source>
</evidence>
<organism evidence="4 5">
    <name type="scientific">Acrodontium crateriforme</name>
    <dbReference type="NCBI Taxonomy" id="150365"/>
    <lineage>
        <taxon>Eukaryota</taxon>
        <taxon>Fungi</taxon>
        <taxon>Dikarya</taxon>
        <taxon>Ascomycota</taxon>
        <taxon>Pezizomycotina</taxon>
        <taxon>Dothideomycetes</taxon>
        <taxon>Dothideomycetidae</taxon>
        <taxon>Mycosphaerellales</taxon>
        <taxon>Teratosphaeriaceae</taxon>
        <taxon>Acrodontium</taxon>
    </lineage>
</organism>
<dbReference type="EMBL" id="CP138590">
    <property type="protein sequence ID" value="WPH03903.1"/>
    <property type="molecule type" value="Genomic_DNA"/>
</dbReference>
<dbReference type="Proteomes" id="UP001303373">
    <property type="component" value="Chromosome 11"/>
</dbReference>
<feature type="region of interest" description="Disordered" evidence="2">
    <location>
        <begin position="332"/>
        <end position="502"/>
    </location>
</feature>
<feature type="compositionally biased region" description="Polar residues" evidence="2">
    <location>
        <begin position="402"/>
        <end position="413"/>
    </location>
</feature>
<keyword evidence="1" id="KW-0175">Coiled coil</keyword>
<feature type="region of interest" description="Disordered" evidence="2">
    <location>
        <begin position="273"/>
        <end position="292"/>
    </location>
</feature>
<evidence type="ECO:0000313" key="5">
    <source>
        <dbReference type="Proteomes" id="UP001303373"/>
    </source>
</evidence>
<evidence type="ECO:0000259" key="3">
    <source>
        <dbReference type="Pfam" id="PF13257"/>
    </source>
</evidence>
<feature type="compositionally biased region" description="Polar residues" evidence="2">
    <location>
        <begin position="45"/>
        <end position="54"/>
    </location>
</feature>
<keyword evidence="5" id="KW-1185">Reference proteome</keyword>
<feature type="compositionally biased region" description="Low complexity" evidence="2">
    <location>
        <begin position="357"/>
        <end position="372"/>
    </location>
</feature>
<evidence type="ECO:0000256" key="2">
    <source>
        <dbReference type="SAM" id="MobiDB-lite"/>
    </source>
</evidence>
<feature type="region of interest" description="Disordered" evidence="2">
    <location>
        <begin position="515"/>
        <end position="549"/>
    </location>
</feature>
<evidence type="ECO:0000313" key="4">
    <source>
        <dbReference type="EMBL" id="WPH03903.1"/>
    </source>
</evidence>
<feature type="region of interest" description="Disordered" evidence="2">
    <location>
        <begin position="1"/>
        <end position="61"/>
    </location>
</feature>
<protein>
    <recommendedName>
        <fullName evidence="3">DUF4048 domain-containing protein</fullName>
    </recommendedName>
</protein>
<feature type="coiled-coil region" evidence="1">
    <location>
        <begin position="123"/>
        <end position="157"/>
    </location>
</feature>
<reference evidence="4 5" key="1">
    <citation type="submission" date="2023-11" db="EMBL/GenBank/DDBJ databases">
        <title>An acidophilic fungus is an integral part of prey digestion in a carnivorous sundew plant.</title>
        <authorList>
            <person name="Tsai I.J."/>
        </authorList>
    </citation>
    <scope>NUCLEOTIDE SEQUENCE [LARGE SCALE GENOMIC DNA]</scope>
    <source>
        <strain evidence="4">169a</strain>
    </source>
</reference>
<dbReference type="InterPro" id="IPR025122">
    <property type="entry name" value="DUF4048"/>
</dbReference>
<sequence length="549" mass="59828">MNPLPSRPSEPLSSRNSTETPPTLSPTLSTSEGVFRRPTLPRHMATQSQSSVPSSDAADKPTLSRVRANRMSLSLPVQVPVLPADNRNTKRTSQILAHDLTTPIAEVPITIAGPTDTNFLTAIAAQERRVLELKEELQKAEANLNSLKRQWTLHEANKKRDDVRRMTKLQPLQTSIPMAETTDDGDGSNAWMIQEMERRKAIMSSGKSSNRTVFSGSRHTRTLSLLSPILRRDGSVGQPFRPPVHLPRQDSLAHSHANKDDLLHGPPTALFRASTTPDLTEPVNGPIDRYGVHKDQTVGPEVFIETGKQMASTLKDGFWSFYKDLKEATVGDEATQPIQPPHLRRQSPTRTTLQTARKSNSRSSLRASSTVSNGSKASTETKKPRQQGKNGQSNIPDLADSSFWNEFGASTTPAVVKKRPTNKAASSRPVSTASSDAWDNWDDSPQASRASSASSEAATVPSTVSATTSPRMSDDRPGDRAGRNESSSKRDSIPWPALNKFGPATLRRTASHLMSEWEKSLTPSPGQEWSGQDDYLGLSAEAAATGGNR</sequence>
<feature type="compositionally biased region" description="Basic and acidic residues" evidence="2">
    <location>
        <begin position="472"/>
        <end position="492"/>
    </location>
</feature>
<gene>
    <name evidence="4" type="ORF">R9X50_00678600</name>
</gene>
<feature type="domain" description="DUF4048" evidence="3">
    <location>
        <begin position="219"/>
        <end position="455"/>
    </location>
</feature>
<proteinExistence type="predicted"/>
<feature type="compositionally biased region" description="Low complexity" evidence="2">
    <location>
        <begin position="431"/>
        <end position="471"/>
    </location>
</feature>
<dbReference type="AlphaFoldDB" id="A0AAQ3MAQ6"/>
<name>A0AAQ3MAQ6_9PEZI</name>